<reference evidence="2" key="1">
    <citation type="submission" date="2013-09" db="EMBL/GenBank/DDBJ databases">
        <title>The Genome Sequence of Anopheles culicifacies species A.</title>
        <authorList>
            <consortium name="The Broad Institute Genomics Platform"/>
            <person name="Neafsey D.E."/>
            <person name="Besansky N."/>
            <person name="Howell P."/>
            <person name="Walton C."/>
            <person name="Young S.K."/>
            <person name="Zeng Q."/>
            <person name="Gargeya S."/>
            <person name="Fitzgerald M."/>
            <person name="Haas B."/>
            <person name="Abouelleil A."/>
            <person name="Allen A.W."/>
            <person name="Alvarado L."/>
            <person name="Arachchi H.M."/>
            <person name="Berlin A.M."/>
            <person name="Chapman S.B."/>
            <person name="Gainer-Dewar J."/>
            <person name="Goldberg J."/>
            <person name="Griggs A."/>
            <person name="Gujja S."/>
            <person name="Hansen M."/>
            <person name="Howarth C."/>
            <person name="Imamovic A."/>
            <person name="Ireland A."/>
            <person name="Larimer J."/>
            <person name="McCowan C."/>
            <person name="Murphy C."/>
            <person name="Pearson M."/>
            <person name="Poon T.W."/>
            <person name="Priest M."/>
            <person name="Roberts A."/>
            <person name="Saif S."/>
            <person name="Shea T."/>
            <person name="Sisk P."/>
            <person name="Sykes S."/>
            <person name="Wortman J."/>
            <person name="Nusbaum C."/>
            <person name="Birren B."/>
        </authorList>
    </citation>
    <scope>NUCLEOTIDE SEQUENCE [LARGE SCALE GENOMIC DNA]</scope>
    <source>
        <strain evidence="2">A-37</strain>
    </source>
</reference>
<dbReference type="EnsemblMetazoa" id="ACUA008440-RA">
    <property type="protein sequence ID" value="ACUA008440-PA"/>
    <property type="gene ID" value="ACUA008440"/>
</dbReference>
<dbReference type="VEuPathDB" id="VectorBase:ACUA008440"/>
<proteinExistence type="predicted"/>
<reference evidence="1" key="2">
    <citation type="submission" date="2020-05" db="UniProtKB">
        <authorList>
            <consortium name="EnsemblMetazoa"/>
        </authorList>
    </citation>
    <scope>IDENTIFICATION</scope>
    <source>
        <strain evidence="1">A-37</strain>
    </source>
</reference>
<keyword evidence="2" id="KW-1185">Reference proteome</keyword>
<protein>
    <submittedName>
        <fullName evidence="1">Uncharacterized protein</fullName>
    </submittedName>
</protein>
<name>A0A182M3C2_9DIPT</name>
<organism evidence="1 2">
    <name type="scientific">Anopheles culicifacies</name>
    <dbReference type="NCBI Taxonomy" id="139723"/>
    <lineage>
        <taxon>Eukaryota</taxon>
        <taxon>Metazoa</taxon>
        <taxon>Ecdysozoa</taxon>
        <taxon>Arthropoda</taxon>
        <taxon>Hexapoda</taxon>
        <taxon>Insecta</taxon>
        <taxon>Pterygota</taxon>
        <taxon>Neoptera</taxon>
        <taxon>Endopterygota</taxon>
        <taxon>Diptera</taxon>
        <taxon>Nematocera</taxon>
        <taxon>Culicoidea</taxon>
        <taxon>Culicidae</taxon>
        <taxon>Anophelinae</taxon>
        <taxon>Anopheles</taxon>
        <taxon>culicifacies species complex</taxon>
    </lineage>
</organism>
<sequence>MATWSFGSRGSPIDDVNRAKGQRPPILLYLVVRLIVPKSGVWGTLLLPPPPLLFGTLPDRPFIASIACVDEAAIGCPAGSRLQWLPLLRLLTVEPPYDEPMPPPEL</sequence>
<accession>A0A182M3C2</accession>
<dbReference type="AlphaFoldDB" id="A0A182M3C2"/>
<evidence type="ECO:0000313" key="2">
    <source>
        <dbReference type="Proteomes" id="UP000075883"/>
    </source>
</evidence>
<dbReference type="EMBL" id="AXCM01001883">
    <property type="status" value="NOT_ANNOTATED_CDS"/>
    <property type="molecule type" value="Genomic_DNA"/>
</dbReference>
<dbReference type="Proteomes" id="UP000075883">
    <property type="component" value="Unassembled WGS sequence"/>
</dbReference>
<evidence type="ECO:0000313" key="1">
    <source>
        <dbReference type="EnsemblMetazoa" id="ACUA008440-PA"/>
    </source>
</evidence>